<sequence length="216" mass="24365">MATQGPYIFSACGLYRVLTNPKKRLFIQLDTELTVNPKTFKSSDTRLKKLRLTNYRLQTPDKEGFTVLQHGDIIELYTDDLKLRPLLSYAIMEVTYALTRVLGALKAAGFLKDVLRQTAGRVLVFLYINKHPLGKHEMSKSIKFAIDEMSGNEKGDATTSLGQVSGIPRHFLPPQNKEAYESHNRIAEFRRAYNSDVAALKEPKFAHFKGKATQGS</sequence>
<proteinExistence type="predicted"/>
<dbReference type="EMBL" id="JAUEDM010000007">
    <property type="protein sequence ID" value="KAK3314145.1"/>
    <property type="molecule type" value="Genomic_DNA"/>
</dbReference>
<protein>
    <submittedName>
        <fullName evidence="1">Uncharacterized protein</fullName>
    </submittedName>
</protein>
<accession>A0AAE0HWH3</accession>
<organism evidence="1 2">
    <name type="scientific">Apodospora peruviana</name>
    <dbReference type="NCBI Taxonomy" id="516989"/>
    <lineage>
        <taxon>Eukaryota</taxon>
        <taxon>Fungi</taxon>
        <taxon>Dikarya</taxon>
        <taxon>Ascomycota</taxon>
        <taxon>Pezizomycotina</taxon>
        <taxon>Sordariomycetes</taxon>
        <taxon>Sordariomycetidae</taxon>
        <taxon>Sordariales</taxon>
        <taxon>Lasiosphaeriaceae</taxon>
        <taxon>Apodospora</taxon>
    </lineage>
</organism>
<reference evidence="1" key="1">
    <citation type="journal article" date="2023" name="Mol. Phylogenet. Evol.">
        <title>Genome-scale phylogeny and comparative genomics of the fungal order Sordariales.</title>
        <authorList>
            <person name="Hensen N."/>
            <person name="Bonometti L."/>
            <person name="Westerberg I."/>
            <person name="Brannstrom I.O."/>
            <person name="Guillou S."/>
            <person name="Cros-Aarteil S."/>
            <person name="Calhoun S."/>
            <person name="Haridas S."/>
            <person name="Kuo A."/>
            <person name="Mondo S."/>
            <person name="Pangilinan J."/>
            <person name="Riley R."/>
            <person name="LaButti K."/>
            <person name="Andreopoulos B."/>
            <person name="Lipzen A."/>
            <person name="Chen C."/>
            <person name="Yan M."/>
            <person name="Daum C."/>
            <person name="Ng V."/>
            <person name="Clum A."/>
            <person name="Steindorff A."/>
            <person name="Ohm R.A."/>
            <person name="Martin F."/>
            <person name="Silar P."/>
            <person name="Natvig D.O."/>
            <person name="Lalanne C."/>
            <person name="Gautier V."/>
            <person name="Ament-Velasquez S.L."/>
            <person name="Kruys A."/>
            <person name="Hutchinson M.I."/>
            <person name="Powell A.J."/>
            <person name="Barry K."/>
            <person name="Miller A.N."/>
            <person name="Grigoriev I.V."/>
            <person name="Debuchy R."/>
            <person name="Gladieux P."/>
            <person name="Hiltunen Thoren M."/>
            <person name="Johannesson H."/>
        </authorList>
    </citation>
    <scope>NUCLEOTIDE SEQUENCE</scope>
    <source>
        <strain evidence="1">CBS 118394</strain>
    </source>
</reference>
<comment type="caution">
    <text evidence="1">The sequence shown here is derived from an EMBL/GenBank/DDBJ whole genome shotgun (WGS) entry which is preliminary data.</text>
</comment>
<reference evidence="1" key="2">
    <citation type="submission" date="2023-06" db="EMBL/GenBank/DDBJ databases">
        <authorList>
            <consortium name="Lawrence Berkeley National Laboratory"/>
            <person name="Haridas S."/>
            <person name="Hensen N."/>
            <person name="Bonometti L."/>
            <person name="Westerberg I."/>
            <person name="Brannstrom I.O."/>
            <person name="Guillou S."/>
            <person name="Cros-Aarteil S."/>
            <person name="Calhoun S."/>
            <person name="Kuo A."/>
            <person name="Mondo S."/>
            <person name="Pangilinan J."/>
            <person name="Riley R."/>
            <person name="Labutti K."/>
            <person name="Andreopoulos B."/>
            <person name="Lipzen A."/>
            <person name="Chen C."/>
            <person name="Yanf M."/>
            <person name="Daum C."/>
            <person name="Ng V."/>
            <person name="Clum A."/>
            <person name="Steindorff A."/>
            <person name="Ohm R."/>
            <person name="Martin F."/>
            <person name="Silar P."/>
            <person name="Natvig D."/>
            <person name="Lalanne C."/>
            <person name="Gautier V."/>
            <person name="Ament-Velasquez S.L."/>
            <person name="Kruys A."/>
            <person name="Hutchinson M.I."/>
            <person name="Powell A.J."/>
            <person name="Barry K."/>
            <person name="Miller A.N."/>
            <person name="Grigoriev I.V."/>
            <person name="Debuchy R."/>
            <person name="Gladieux P."/>
            <person name="Thoren M.H."/>
            <person name="Johannesson H."/>
        </authorList>
    </citation>
    <scope>NUCLEOTIDE SEQUENCE</scope>
    <source>
        <strain evidence="1">CBS 118394</strain>
    </source>
</reference>
<name>A0AAE0HWH3_9PEZI</name>
<evidence type="ECO:0000313" key="1">
    <source>
        <dbReference type="EMBL" id="KAK3314145.1"/>
    </source>
</evidence>
<evidence type="ECO:0000313" key="2">
    <source>
        <dbReference type="Proteomes" id="UP001283341"/>
    </source>
</evidence>
<dbReference type="Proteomes" id="UP001283341">
    <property type="component" value="Unassembled WGS sequence"/>
</dbReference>
<dbReference type="AlphaFoldDB" id="A0AAE0HWH3"/>
<gene>
    <name evidence="1" type="ORF">B0H66DRAFT_607378</name>
</gene>
<keyword evidence="2" id="KW-1185">Reference proteome</keyword>